<gene>
    <name evidence="1" type="ORF">SAMN06295933_0103</name>
</gene>
<dbReference type="Pfam" id="PF07302">
    <property type="entry name" value="AroM"/>
    <property type="match status" value="1"/>
</dbReference>
<dbReference type="RefSeq" id="WP_085096769.1">
    <property type="nucleotide sequence ID" value="NZ_FWZU01000001.1"/>
</dbReference>
<dbReference type="EMBL" id="FWZU01000001">
    <property type="protein sequence ID" value="SME88012.1"/>
    <property type="molecule type" value="Genomic_DNA"/>
</dbReference>
<proteinExistence type="predicted"/>
<keyword evidence="2" id="KW-1185">Reference proteome</keyword>
<dbReference type="STRING" id="1519643.SAMN06295933_0103"/>
<dbReference type="InterPro" id="IPR010843">
    <property type="entry name" value="Uncharacterised_AroM"/>
</dbReference>
<dbReference type="Proteomes" id="UP000192906">
    <property type="component" value="Unassembled WGS sequence"/>
</dbReference>
<dbReference type="OrthoDB" id="9798683at2"/>
<sequence length="227" mass="24571">MQNNFTLGLLTLGQSPRTDVESTLRSMLGECVILRQRGGLDGLSEKDVEALAPTEGDPGIETCISTQEDKIKGVFVSKEQLLPKLILAAQKLENECNAFFLLCSGQFPALKQAVPKLIEPIVFIRSVIAELAGQSRLCIIGPQSDMGSAPKQWQPYAASVVTAAASPYGGMECLEKAAMSAKDSGAEYIFLDDMGFTEEQRQYVRQISGRPTLNATTITARILAEII</sequence>
<dbReference type="AlphaFoldDB" id="A0A1X7C0W4"/>
<accession>A0A1X7C0W4</accession>
<organism evidence="1 2">
    <name type="scientific">Desulfovibrio gilichinskyi</name>
    <dbReference type="NCBI Taxonomy" id="1519643"/>
    <lineage>
        <taxon>Bacteria</taxon>
        <taxon>Pseudomonadati</taxon>
        <taxon>Thermodesulfobacteriota</taxon>
        <taxon>Desulfovibrionia</taxon>
        <taxon>Desulfovibrionales</taxon>
        <taxon>Desulfovibrionaceae</taxon>
        <taxon>Desulfovibrio</taxon>
    </lineage>
</organism>
<evidence type="ECO:0000313" key="1">
    <source>
        <dbReference type="EMBL" id="SME88012.1"/>
    </source>
</evidence>
<evidence type="ECO:0000313" key="2">
    <source>
        <dbReference type="Proteomes" id="UP000192906"/>
    </source>
</evidence>
<reference evidence="2" key="1">
    <citation type="submission" date="2017-04" db="EMBL/GenBank/DDBJ databases">
        <authorList>
            <person name="Varghese N."/>
            <person name="Submissions S."/>
        </authorList>
    </citation>
    <scope>NUCLEOTIDE SEQUENCE [LARGE SCALE GENOMIC DNA]</scope>
    <source>
        <strain evidence="2">K3S</strain>
    </source>
</reference>
<name>A0A1X7C0W4_9BACT</name>
<protein>
    <submittedName>
        <fullName evidence="1">Protein AroM</fullName>
    </submittedName>
</protein>